<protein>
    <submittedName>
        <fullName evidence="3">Uncharacterized protein</fullName>
    </submittedName>
</protein>
<name>A0A3N4IDR8_ASCIM</name>
<dbReference type="Proteomes" id="UP000275078">
    <property type="component" value="Unassembled WGS sequence"/>
</dbReference>
<evidence type="ECO:0000313" key="4">
    <source>
        <dbReference type="Proteomes" id="UP000275078"/>
    </source>
</evidence>
<feature type="region of interest" description="Disordered" evidence="2">
    <location>
        <begin position="301"/>
        <end position="332"/>
    </location>
</feature>
<feature type="compositionally biased region" description="Polar residues" evidence="2">
    <location>
        <begin position="654"/>
        <end position="671"/>
    </location>
</feature>
<feature type="region of interest" description="Disordered" evidence="2">
    <location>
        <begin position="136"/>
        <end position="160"/>
    </location>
</feature>
<sequence length="1129" mass="127119">MDISATNLYVPPSPALLSLIIHWTDSFITLDRHLNHPVTWSLGRLLARVFIYRLNHVNLLPNTQLLPETASPETFNLVYMMTMLDFFAARSSPEDPNWLTVCIEAYRAFGPNALATKNHINQSLPDERLTELAETVDSPDSLTRHSIGPDHRPSSYQLPPPAATLDWDTLADEIPMIDVVERRLVEYAPRPVQTTAAVRMTDSLLEVQRNASVRLPNGLEINTYEHRQHPPPAASPTLQALSQLNWQVQAQQQEMARMNDQYRQAIQQLQMRIPPPSGLGEIQMREPTPPLLAARLHKKLPRLLPPPPKDNSRRSPHIHFNTSSSSEKSTPSIIRRIDNNAAVSPDITPLTVRFAPRTPKSQVKPGWEKVPSDEDSPHDDPDHLPFEPSTPTPHMFSNKGSRQRRGRYNPRADHSTDRPSPNSLMGAEDLFQDEPSVWGGKPLQYVQPKIEEVQDEYDDDEYEEDAQFDRDEQARRLDLLTGFNTPAARLPGSYPPEQPLGNRPRQDPPQRREAPPRPSGTTAQAPQNDKSLDDFFNKMYSDPAMMEHARARMASLFPLTIAPPSQPAPRSQPATKTNRQDSWQQYPSIPAVQHPGMPGPAAPQGSWPTTSIPAAPQGSWPQQISPLSAAPNGSWPQQPFNTTAAPQGSWPIYPSSSNTAPNGSWPIQQTAPPQPNPYLGSQYPHQNPSSELWPYQPTAATHPNFPQLSTHPTISSLGMPDFNPHAYAPATHAATPWAYQPPSQQDQKTWFGPLGSSDISVVVPPATWREPFPATMLPGRKPNEKYPASRLPKFDENTMPLENYLAATQVDIVTHGEDAVCSLIGRHAFTVGSYLYGWYNALDYRDQLRLSIGPGAWRNWQYCLLMLRDNLDEKLKAAADNEFKKAEESLPAYLARMHPLIKAAHRFENERQVIQRLKAGFRNFWAVMSCPEENNFQNLVNQAHAYERMIKIPSAEPPVQPPGVNVLSSSYLPKELAAASYHNQSDLFSSNSYAMKGNTAPYRQAPATRHRDVDPRYFVSPQELDPQMLVHRRQNVPDSEIDPRAKTVNIRHSTKHGKLMRTYIRAIPEESVACIQDCDICVAHNLNPRDHFRFEHNLYHEPQKSRTFFLHSGIPEAEDDSESENGDRA</sequence>
<evidence type="ECO:0000256" key="2">
    <source>
        <dbReference type="SAM" id="MobiDB-lite"/>
    </source>
</evidence>
<dbReference type="EMBL" id="ML119694">
    <property type="protein sequence ID" value="RPA79864.1"/>
    <property type="molecule type" value="Genomic_DNA"/>
</dbReference>
<feature type="coiled-coil region" evidence="1">
    <location>
        <begin position="241"/>
        <end position="272"/>
    </location>
</feature>
<keyword evidence="1" id="KW-0175">Coiled coil</keyword>
<feature type="compositionally biased region" description="Polar residues" evidence="2">
    <location>
        <begin position="519"/>
        <end position="529"/>
    </location>
</feature>
<proteinExistence type="predicted"/>
<feature type="region of interest" description="Disordered" evidence="2">
    <location>
        <begin position="352"/>
        <end position="427"/>
    </location>
</feature>
<feature type="compositionally biased region" description="Low complexity" evidence="2">
    <location>
        <begin position="323"/>
        <end position="332"/>
    </location>
</feature>
<reference evidence="3 4" key="1">
    <citation type="journal article" date="2018" name="Nat. Ecol. Evol.">
        <title>Pezizomycetes genomes reveal the molecular basis of ectomycorrhizal truffle lifestyle.</title>
        <authorList>
            <person name="Murat C."/>
            <person name="Payen T."/>
            <person name="Noel B."/>
            <person name="Kuo A."/>
            <person name="Morin E."/>
            <person name="Chen J."/>
            <person name="Kohler A."/>
            <person name="Krizsan K."/>
            <person name="Balestrini R."/>
            <person name="Da Silva C."/>
            <person name="Montanini B."/>
            <person name="Hainaut M."/>
            <person name="Levati E."/>
            <person name="Barry K.W."/>
            <person name="Belfiori B."/>
            <person name="Cichocki N."/>
            <person name="Clum A."/>
            <person name="Dockter R.B."/>
            <person name="Fauchery L."/>
            <person name="Guy J."/>
            <person name="Iotti M."/>
            <person name="Le Tacon F."/>
            <person name="Lindquist E.A."/>
            <person name="Lipzen A."/>
            <person name="Malagnac F."/>
            <person name="Mello A."/>
            <person name="Molinier V."/>
            <person name="Miyauchi S."/>
            <person name="Poulain J."/>
            <person name="Riccioni C."/>
            <person name="Rubini A."/>
            <person name="Sitrit Y."/>
            <person name="Splivallo R."/>
            <person name="Traeger S."/>
            <person name="Wang M."/>
            <person name="Zifcakova L."/>
            <person name="Wipf D."/>
            <person name="Zambonelli A."/>
            <person name="Paolocci F."/>
            <person name="Nowrousian M."/>
            <person name="Ottonello S."/>
            <person name="Baldrian P."/>
            <person name="Spatafora J.W."/>
            <person name="Henrissat B."/>
            <person name="Nagy L.G."/>
            <person name="Aury J.M."/>
            <person name="Wincker P."/>
            <person name="Grigoriev I.V."/>
            <person name="Bonfante P."/>
            <person name="Martin F.M."/>
        </authorList>
    </citation>
    <scope>NUCLEOTIDE SEQUENCE [LARGE SCALE GENOMIC DNA]</scope>
    <source>
        <strain evidence="3 4">RN42</strain>
    </source>
</reference>
<dbReference type="AlphaFoldDB" id="A0A3N4IDR8"/>
<feature type="region of interest" description="Disordered" evidence="2">
    <location>
        <begin position="560"/>
        <end position="694"/>
    </location>
</feature>
<feature type="compositionally biased region" description="Acidic residues" evidence="2">
    <location>
        <begin position="455"/>
        <end position="466"/>
    </location>
</feature>
<keyword evidence="4" id="KW-1185">Reference proteome</keyword>
<evidence type="ECO:0000256" key="1">
    <source>
        <dbReference type="SAM" id="Coils"/>
    </source>
</evidence>
<feature type="region of interest" description="Disordered" evidence="2">
    <location>
        <begin position="455"/>
        <end position="536"/>
    </location>
</feature>
<feature type="compositionally biased region" description="Basic and acidic residues" evidence="2">
    <location>
        <begin position="467"/>
        <end position="478"/>
    </location>
</feature>
<accession>A0A3N4IDR8</accession>
<gene>
    <name evidence="3" type="ORF">BJ508DRAFT_327914</name>
</gene>
<evidence type="ECO:0000313" key="3">
    <source>
        <dbReference type="EMBL" id="RPA79864.1"/>
    </source>
</evidence>
<feature type="compositionally biased region" description="Polar residues" evidence="2">
    <location>
        <begin position="575"/>
        <end position="587"/>
    </location>
</feature>
<feature type="compositionally biased region" description="Basic and acidic residues" evidence="2">
    <location>
        <begin position="504"/>
        <end position="515"/>
    </location>
</feature>
<organism evidence="3 4">
    <name type="scientific">Ascobolus immersus RN42</name>
    <dbReference type="NCBI Taxonomy" id="1160509"/>
    <lineage>
        <taxon>Eukaryota</taxon>
        <taxon>Fungi</taxon>
        <taxon>Dikarya</taxon>
        <taxon>Ascomycota</taxon>
        <taxon>Pezizomycotina</taxon>
        <taxon>Pezizomycetes</taxon>
        <taxon>Pezizales</taxon>
        <taxon>Ascobolaceae</taxon>
        <taxon>Ascobolus</taxon>
    </lineage>
</organism>
<feature type="compositionally biased region" description="Polar residues" evidence="2">
    <location>
        <begin position="634"/>
        <end position="646"/>
    </location>
</feature>